<protein>
    <recommendedName>
        <fullName evidence="11">ATP synthase subunit a</fullName>
    </recommendedName>
</protein>
<keyword evidence="9 12" id="KW-0472">Membrane</keyword>
<dbReference type="Pfam" id="PF00119">
    <property type="entry name" value="ATP-synt_A"/>
    <property type="match status" value="1"/>
</dbReference>
<dbReference type="GO" id="GO:0046933">
    <property type="term" value="F:proton-transporting ATP synthase activity, rotational mechanism"/>
    <property type="evidence" value="ECO:0007669"/>
    <property type="project" value="TreeGrafter"/>
</dbReference>
<organism evidence="13">
    <name type="scientific">Chrysaora quinquecirrha</name>
    <name type="common">Sea nettle jellyfish</name>
    <name type="synonym">Dactylometra africana</name>
    <dbReference type="NCBI Taxonomy" id="6148"/>
    <lineage>
        <taxon>Eukaryota</taxon>
        <taxon>Metazoa</taxon>
        <taxon>Cnidaria</taxon>
        <taxon>Scyphozoa</taxon>
        <taxon>Semaeostomeae</taxon>
        <taxon>Pelagiidae</taxon>
        <taxon>Chrysaora</taxon>
    </lineage>
</organism>
<keyword evidence="6" id="KW-0375">Hydrogen ion transport</keyword>
<dbReference type="InterPro" id="IPR000568">
    <property type="entry name" value="ATP_synth_F0_asu"/>
</dbReference>
<dbReference type="AlphaFoldDB" id="A0A7U1BFJ0"/>
<keyword evidence="5 12" id="KW-0812">Transmembrane</keyword>
<evidence type="ECO:0000256" key="1">
    <source>
        <dbReference type="ARBA" id="ARBA00004141"/>
    </source>
</evidence>
<keyword evidence="3" id="KW-0813">Transport</keyword>
<dbReference type="GO" id="GO:0045259">
    <property type="term" value="C:proton-transporting ATP synthase complex"/>
    <property type="evidence" value="ECO:0007669"/>
    <property type="project" value="UniProtKB-KW"/>
</dbReference>
<dbReference type="InterPro" id="IPR035908">
    <property type="entry name" value="F0_ATP_A_sf"/>
</dbReference>
<keyword evidence="10" id="KW-0066">ATP synthesis</keyword>
<feature type="transmembrane region" description="Helical" evidence="12">
    <location>
        <begin position="129"/>
        <end position="149"/>
    </location>
</feature>
<feature type="transmembrane region" description="Helical" evidence="12">
    <location>
        <begin position="103"/>
        <end position="122"/>
    </location>
</feature>
<evidence type="ECO:0000256" key="3">
    <source>
        <dbReference type="ARBA" id="ARBA00022448"/>
    </source>
</evidence>
<evidence type="ECO:0000256" key="7">
    <source>
        <dbReference type="ARBA" id="ARBA00022989"/>
    </source>
</evidence>
<evidence type="ECO:0000256" key="9">
    <source>
        <dbReference type="ARBA" id="ARBA00023136"/>
    </source>
</evidence>
<dbReference type="CDD" id="cd00310">
    <property type="entry name" value="ATP-synt_Fo_a_6"/>
    <property type="match status" value="1"/>
</dbReference>
<dbReference type="Gene3D" id="1.20.120.220">
    <property type="entry name" value="ATP synthase, F0 complex, subunit A"/>
    <property type="match status" value="1"/>
</dbReference>
<dbReference type="InterPro" id="IPR045083">
    <property type="entry name" value="ATP_synth_F0_asu_bact/mt"/>
</dbReference>
<evidence type="ECO:0000256" key="10">
    <source>
        <dbReference type="ARBA" id="ARBA00023310"/>
    </source>
</evidence>
<comment type="similarity">
    <text evidence="2">Belongs to the ATPase A chain family.</text>
</comment>
<feature type="transmembrane region" description="Helical" evidence="12">
    <location>
        <begin position="161"/>
        <end position="184"/>
    </location>
</feature>
<keyword evidence="13" id="KW-0496">Mitochondrion</keyword>
<evidence type="ECO:0000256" key="11">
    <source>
        <dbReference type="RuleBase" id="RU004450"/>
    </source>
</evidence>
<feature type="transmembrane region" description="Helical" evidence="12">
    <location>
        <begin position="196"/>
        <end position="228"/>
    </location>
</feature>
<dbReference type="NCBIfam" id="TIGR01131">
    <property type="entry name" value="ATP_synt_6_or_A"/>
    <property type="match status" value="1"/>
</dbReference>
<dbReference type="PROSITE" id="PS00449">
    <property type="entry name" value="ATPASE_A"/>
    <property type="match status" value="1"/>
</dbReference>
<evidence type="ECO:0000256" key="2">
    <source>
        <dbReference type="ARBA" id="ARBA00006810"/>
    </source>
</evidence>
<accession>A0A7U1BFJ0</accession>
<evidence type="ECO:0000256" key="12">
    <source>
        <dbReference type="SAM" id="Phobius"/>
    </source>
</evidence>
<dbReference type="SUPFAM" id="SSF81336">
    <property type="entry name" value="F1F0 ATP synthase subunit A"/>
    <property type="match status" value="1"/>
</dbReference>
<proteinExistence type="inferred from homology"/>
<gene>
    <name evidence="13" type="primary">ATP6</name>
</gene>
<evidence type="ECO:0000256" key="8">
    <source>
        <dbReference type="ARBA" id="ARBA00023065"/>
    </source>
</evidence>
<keyword evidence="4" id="KW-0138">CF(0)</keyword>
<geneLocation type="mitochondrion" evidence="13"/>
<evidence type="ECO:0000256" key="5">
    <source>
        <dbReference type="ARBA" id="ARBA00022692"/>
    </source>
</evidence>
<dbReference type="PANTHER" id="PTHR11410">
    <property type="entry name" value="ATP SYNTHASE SUBUNIT A"/>
    <property type="match status" value="1"/>
</dbReference>
<dbReference type="PANTHER" id="PTHR11410:SF0">
    <property type="entry name" value="ATP SYNTHASE SUBUNIT A"/>
    <property type="match status" value="1"/>
</dbReference>
<evidence type="ECO:0000256" key="6">
    <source>
        <dbReference type="ARBA" id="ARBA00022781"/>
    </source>
</evidence>
<comment type="subcellular location">
    <subcellularLocation>
        <location evidence="1">Membrane</location>
        <topology evidence="1">Multi-pass membrane protein</topology>
    </subcellularLocation>
    <subcellularLocation>
        <location evidence="11">Mitochondrion inner membrane</location>
        <topology evidence="11">Multi-pass membrane protein</topology>
    </subcellularLocation>
</comment>
<dbReference type="EMBL" id="MW401676">
    <property type="protein sequence ID" value="QQY98447.1"/>
    <property type="molecule type" value="Genomic_DNA"/>
</dbReference>
<reference evidence="13" key="1">
    <citation type="submission" date="2020-12" db="EMBL/GenBank/DDBJ databases">
        <title>The complete mitochondrial genome of Chrysaora quinquecirrha.</title>
        <authorList>
            <person name="Xia W.X."/>
            <person name="Li H.R."/>
        </authorList>
    </citation>
    <scope>NUCLEOTIDE SEQUENCE</scope>
</reference>
<feature type="transmembrane region" description="Helical" evidence="12">
    <location>
        <begin position="73"/>
        <end position="97"/>
    </location>
</feature>
<keyword evidence="7 12" id="KW-1133">Transmembrane helix</keyword>
<feature type="transmembrane region" description="Helical" evidence="12">
    <location>
        <begin position="12"/>
        <end position="37"/>
    </location>
</feature>
<evidence type="ECO:0000256" key="4">
    <source>
        <dbReference type="ARBA" id="ARBA00022547"/>
    </source>
</evidence>
<sequence length="235" mass="26408">MIASYFDQFTIINVFLGILTSSSVMLLFSLFFVSLFFNNSWLIPTRWQVVIELIYTHWSNLLKDSLGLKGMKYFPFIVGLFSLFVWLNVLGLFPYVFTVGTHIVVTFGISFSILTVVTILGIKNFKADFFSLLMPQGAPLLMAPLLVLIETASYLSRAISLGVRLAANLSAGHLLFAILASFGFQMIVNNYFMLSLFPIAIMIFITILEMAVAVIQAYVFCLLTSIYLEDTLKSH</sequence>
<dbReference type="HAMAP" id="MF_01393">
    <property type="entry name" value="ATP_synth_a_bact"/>
    <property type="match status" value="1"/>
</dbReference>
<name>A0A7U1BFJ0_CHRQI</name>
<dbReference type="GO" id="GO:0005743">
    <property type="term" value="C:mitochondrial inner membrane"/>
    <property type="evidence" value="ECO:0007669"/>
    <property type="project" value="UniProtKB-SubCell"/>
</dbReference>
<dbReference type="PRINTS" id="PR00123">
    <property type="entry name" value="ATPASEA"/>
</dbReference>
<dbReference type="InterPro" id="IPR023011">
    <property type="entry name" value="ATP_synth_F0_asu_AS"/>
</dbReference>
<evidence type="ECO:0000313" key="13">
    <source>
        <dbReference type="EMBL" id="QQY98447.1"/>
    </source>
</evidence>
<keyword evidence="8" id="KW-0406">Ion transport</keyword>